<dbReference type="KEGG" id="sals:SLNWT_5431"/>
<dbReference type="SMART" id="SM00332">
    <property type="entry name" value="PP2Cc"/>
    <property type="match status" value="1"/>
</dbReference>
<dbReference type="Proteomes" id="UP000031523">
    <property type="component" value="Chromosome"/>
</dbReference>
<dbReference type="Gene3D" id="3.60.40.10">
    <property type="entry name" value="PPM-type phosphatase domain"/>
    <property type="match status" value="1"/>
</dbReference>
<evidence type="ECO:0000313" key="4">
    <source>
        <dbReference type="EMBL" id="AJE85807.1"/>
    </source>
</evidence>
<dbReference type="InterPro" id="IPR036457">
    <property type="entry name" value="PPM-type-like_dom_sf"/>
</dbReference>
<name>A0A0B5F640_STRA4</name>
<accession>A0A0B5F640</accession>
<proteinExistence type="predicted"/>
<dbReference type="GO" id="GO:0003700">
    <property type="term" value="F:DNA-binding transcription factor activity"/>
    <property type="evidence" value="ECO:0007669"/>
    <property type="project" value="InterPro"/>
</dbReference>
<dbReference type="SMART" id="SM00331">
    <property type="entry name" value="PP2C_SIG"/>
    <property type="match status" value="1"/>
</dbReference>
<dbReference type="CDD" id="cd01107">
    <property type="entry name" value="HTH_BmrR"/>
    <property type="match status" value="1"/>
</dbReference>
<evidence type="ECO:0000259" key="3">
    <source>
        <dbReference type="PROSITE" id="PS51746"/>
    </source>
</evidence>
<dbReference type="SUPFAM" id="SSF46955">
    <property type="entry name" value="Putative DNA-binding domain"/>
    <property type="match status" value="1"/>
</dbReference>
<dbReference type="SMART" id="SM00422">
    <property type="entry name" value="HTH_MERR"/>
    <property type="match status" value="1"/>
</dbReference>
<dbReference type="InterPro" id="IPR009061">
    <property type="entry name" value="DNA-bd_dom_put_sf"/>
</dbReference>
<reference evidence="4 5" key="1">
    <citation type="submission" date="2015-01" db="EMBL/GenBank/DDBJ databases">
        <title>Enhanced salinomycin production by adjusting the supply of polyketide extender units in Streptomyce albus DSM 41398.</title>
        <authorList>
            <person name="Lu C."/>
        </authorList>
    </citation>
    <scope>NUCLEOTIDE SEQUENCE [LARGE SCALE GENOMIC DNA]</scope>
    <source>
        <strain evidence="5">ATCC 21838 / DSM 41398 / FERM P-419 / JCM 4703 / NBRC 107858</strain>
    </source>
</reference>
<dbReference type="InterPro" id="IPR047057">
    <property type="entry name" value="MerR_fam"/>
</dbReference>
<dbReference type="InterPro" id="IPR000551">
    <property type="entry name" value="MerR-type_HTH_dom"/>
</dbReference>
<dbReference type="Pfam" id="PF13672">
    <property type="entry name" value="PP2C_2"/>
    <property type="match status" value="1"/>
</dbReference>
<dbReference type="PROSITE" id="PS51746">
    <property type="entry name" value="PPM_2"/>
    <property type="match status" value="1"/>
</dbReference>
<gene>
    <name evidence="4" type="ORF">SLNWT_5431</name>
</gene>
<evidence type="ECO:0000313" key="5">
    <source>
        <dbReference type="Proteomes" id="UP000031523"/>
    </source>
</evidence>
<dbReference type="SUPFAM" id="SSF81606">
    <property type="entry name" value="PP2C-like"/>
    <property type="match status" value="1"/>
</dbReference>
<keyword evidence="5" id="KW-1185">Reference proteome</keyword>
<evidence type="ECO:0000259" key="2">
    <source>
        <dbReference type="PROSITE" id="PS50937"/>
    </source>
</evidence>
<dbReference type="GO" id="GO:0003677">
    <property type="term" value="F:DNA binding"/>
    <property type="evidence" value="ECO:0007669"/>
    <property type="project" value="UniProtKB-KW"/>
</dbReference>
<organism evidence="4 5">
    <name type="scientific">Streptomyces albus (strain ATCC 21838 / DSM 41398 / FERM P-419 / JCM 4703 / NBRC 107858)</name>
    <dbReference type="NCBI Taxonomy" id="1081613"/>
    <lineage>
        <taxon>Bacteria</taxon>
        <taxon>Bacillati</taxon>
        <taxon>Actinomycetota</taxon>
        <taxon>Actinomycetes</taxon>
        <taxon>Kitasatosporales</taxon>
        <taxon>Streptomycetaceae</taxon>
        <taxon>Streptomyces</taxon>
    </lineage>
</organism>
<keyword evidence="1" id="KW-0238">DNA-binding</keyword>
<dbReference type="PANTHER" id="PTHR30204">
    <property type="entry name" value="REDOX-CYCLING DRUG-SENSING TRANSCRIPTIONAL ACTIVATOR SOXR"/>
    <property type="match status" value="1"/>
</dbReference>
<dbReference type="Gene3D" id="1.10.1660.10">
    <property type="match status" value="1"/>
</dbReference>
<feature type="domain" description="PPM-type phosphatase" evidence="3">
    <location>
        <begin position="145"/>
        <end position="380"/>
    </location>
</feature>
<dbReference type="Pfam" id="PF13411">
    <property type="entry name" value="MerR_1"/>
    <property type="match status" value="1"/>
</dbReference>
<dbReference type="AlphaFoldDB" id="A0A0B5F640"/>
<evidence type="ECO:0000256" key="1">
    <source>
        <dbReference type="ARBA" id="ARBA00023125"/>
    </source>
</evidence>
<dbReference type="InterPro" id="IPR001932">
    <property type="entry name" value="PPM-type_phosphatase-like_dom"/>
</dbReference>
<dbReference type="CDD" id="cd00143">
    <property type="entry name" value="PP2Cc"/>
    <property type="match status" value="1"/>
</dbReference>
<feature type="domain" description="HTH merR-type" evidence="2">
    <location>
        <begin position="14"/>
        <end position="84"/>
    </location>
</feature>
<dbReference type="PROSITE" id="PS50937">
    <property type="entry name" value="HTH_MERR_2"/>
    <property type="match status" value="1"/>
</dbReference>
<protein>
    <submittedName>
        <fullName evidence="4">Magnesium or manganese-dependent protein phosphatase</fullName>
    </submittedName>
</protein>
<dbReference type="EMBL" id="CP010519">
    <property type="protein sequence ID" value="AJE85807.1"/>
    <property type="molecule type" value="Genomic_DNA"/>
</dbReference>
<sequence length="383" mass="40317">MRQGPGRDEDGRRLLTIGAFARAARLSPKALRLYDELELLRPAEVDPHTGYRRYAPGQLAQARLVAWLRRLGMPLARIREVTALSRAEAAAEIRAYWAGVEAETAARRDLAAFLVDQLSRPSPRAAPDAPGNGEPRMTSRTLSLRFASATDAGLIRPVNQDAAYASARVLAVADGFGTGGAEASSAAVESLRQLDGAAVTPGDVLNLLEDVSLRADEAVREAAEGDASVGTTLTALLWTGAELGLVHIGDSRALLLREGELLRITQDHTHVQSLLDEGRLTAQEAASHPQRALLTRALTGAGAVGAGTPGDRSPDLRLHEARPGDRYLLCSDGLYSVVPAEELRSALAAADTPGEAVAALVRLARAAGGPDNIGCAVGDVHAR</sequence>
<dbReference type="PANTHER" id="PTHR30204:SF97">
    <property type="entry name" value="MERR FAMILY REGULATORY PROTEIN"/>
    <property type="match status" value="1"/>
</dbReference>